<dbReference type="PROSITE" id="PS00862">
    <property type="entry name" value="OX2_COVAL_FAD"/>
    <property type="match status" value="1"/>
</dbReference>
<dbReference type="GO" id="GO:0019139">
    <property type="term" value="F:cytokinin dehydrogenase activity"/>
    <property type="evidence" value="ECO:0007669"/>
    <property type="project" value="UniProtKB-EC"/>
</dbReference>
<feature type="domain" description="FAD-binding PCMH-type" evidence="9">
    <location>
        <begin position="46"/>
        <end position="225"/>
    </location>
</feature>
<gene>
    <name evidence="10" type="primary">PanCKX2</name>
    <name evidence="10" type="ORF">PanWU01x14_248760</name>
</gene>
<dbReference type="GO" id="GO:0071949">
    <property type="term" value="F:FAD binding"/>
    <property type="evidence" value="ECO:0007669"/>
    <property type="project" value="InterPro"/>
</dbReference>
<keyword evidence="4" id="KW-0285">Flavoprotein</keyword>
<keyword evidence="5" id="KW-0274">FAD</keyword>
<dbReference type="PANTHER" id="PTHR13878">
    <property type="entry name" value="GULONOLACTONE OXIDASE"/>
    <property type="match status" value="1"/>
</dbReference>
<organism evidence="10 11">
    <name type="scientific">Parasponia andersonii</name>
    <name type="common">Sponia andersonii</name>
    <dbReference type="NCBI Taxonomy" id="3476"/>
    <lineage>
        <taxon>Eukaryota</taxon>
        <taxon>Viridiplantae</taxon>
        <taxon>Streptophyta</taxon>
        <taxon>Embryophyta</taxon>
        <taxon>Tracheophyta</taxon>
        <taxon>Spermatophyta</taxon>
        <taxon>Magnoliopsida</taxon>
        <taxon>eudicotyledons</taxon>
        <taxon>Gunneridae</taxon>
        <taxon>Pentapetalae</taxon>
        <taxon>rosids</taxon>
        <taxon>fabids</taxon>
        <taxon>Rosales</taxon>
        <taxon>Cannabaceae</taxon>
        <taxon>Parasponia</taxon>
    </lineage>
</organism>
<evidence type="ECO:0000256" key="6">
    <source>
        <dbReference type="ARBA" id="ARBA00023002"/>
    </source>
</evidence>
<dbReference type="EMBL" id="JXTB01000305">
    <property type="protein sequence ID" value="PON46781.1"/>
    <property type="molecule type" value="Genomic_DNA"/>
</dbReference>
<dbReference type="PANTHER" id="PTHR13878:SF115">
    <property type="entry name" value="CYTOKININ DEHYDROGENASE"/>
    <property type="match status" value="1"/>
</dbReference>
<dbReference type="InterPro" id="IPR016170">
    <property type="entry name" value="Cytok_DH_C_sf"/>
</dbReference>
<dbReference type="Gene3D" id="3.30.43.10">
    <property type="entry name" value="Uridine Diphospho-n-acetylenolpyruvylglucosamine Reductase, domain 2"/>
    <property type="match status" value="1"/>
</dbReference>
<name>A0A2P5BDC1_PARAD</name>
<dbReference type="Gene3D" id="3.40.462.10">
    <property type="entry name" value="FAD-linked oxidases, C-terminal domain"/>
    <property type="match status" value="1"/>
</dbReference>
<evidence type="ECO:0000256" key="7">
    <source>
        <dbReference type="ARBA" id="ARBA00048224"/>
    </source>
</evidence>
<proteinExistence type="inferred from homology"/>
<evidence type="ECO:0000256" key="8">
    <source>
        <dbReference type="SAM" id="SignalP"/>
    </source>
</evidence>
<keyword evidence="8" id="KW-0732">Signal</keyword>
<dbReference type="AlphaFoldDB" id="A0A2P5BDC1"/>
<evidence type="ECO:0000256" key="4">
    <source>
        <dbReference type="ARBA" id="ARBA00022630"/>
    </source>
</evidence>
<keyword evidence="11" id="KW-1185">Reference proteome</keyword>
<dbReference type="InterPro" id="IPR006093">
    <property type="entry name" value="Oxy_OxRdtase_FAD_BS"/>
</dbReference>
<dbReference type="EC" id="1.5.99.12" evidence="3"/>
<feature type="chain" id="PRO_5015149485" description="cytokinin dehydrogenase" evidence="8">
    <location>
        <begin position="26"/>
        <end position="503"/>
    </location>
</feature>
<dbReference type="InterPro" id="IPR050432">
    <property type="entry name" value="FAD-linked_Oxidoreductases_BP"/>
</dbReference>
<dbReference type="PROSITE" id="PS51387">
    <property type="entry name" value="FAD_PCMH"/>
    <property type="match status" value="1"/>
</dbReference>
<evidence type="ECO:0000313" key="11">
    <source>
        <dbReference type="Proteomes" id="UP000237105"/>
    </source>
</evidence>
<dbReference type="Pfam" id="PF09265">
    <property type="entry name" value="Cytokin-bind"/>
    <property type="match status" value="1"/>
</dbReference>
<evidence type="ECO:0000256" key="1">
    <source>
        <dbReference type="ARBA" id="ARBA00001974"/>
    </source>
</evidence>
<dbReference type="InterPro" id="IPR036318">
    <property type="entry name" value="FAD-bd_PCMH-like_sf"/>
</dbReference>
<dbReference type="InterPro" id="IPR006094">
    <property type="entry name" value="Oxid_FAD_bind_N"/>
</dbReference>
<dbReference type="SUPFAM" id="SSF56176">
    <property type="entry name" value="FAD-binding/transporter-associated domain-like"/>
    <property type="match status" value="1"/>
</dbReference>
<evidence type="ECO:0000259" key="9">
    <source>
        <dbReference type="PROSITE" id="PS51387"/>
    </source>
</evidence>
<comment type="cofactor">
    <cofactor evidence="1">
        <name>FAD</name>
        <dbReference type="ChEBI" id="CHEBI:57692"/>
    </cofactor>
</comment>
<dbReference type="OrthoDB" id="415825at2759"/>
<dbReference type="InterPro" id="IPR016166">
    <property type="entry name" value="FAD-bd_PCMH"/>
</dbReference>
<dbReference type="InterPro" id="IPR016169">
    <property type="entry name" value="FAD-bd_PCMH_sub2"/>
</dbReference>
<evidence type="ECO:0000256" key="2">
    <source>
        <dbReference type="ARBA" id="ARBA00005466"/>
    </source>
</evidence>
<evidence type="ECO:0000313" key="10">
    <source>
        <dbReference type="EMBL" id="PON46781.1"/>
    </source>
</evidence>
<accession>A0A2P5BDC1</accession>
<dbReference type="Pfam" id="PF01565">
    <property type="entry name" value="FAD_binding_4"/>
    <property type="match status" value="1"/>
</dbReference>
<protein>
    <recommendedName>
        <fullName evidence="3">cytokinin dehydrogenase</fullName>
        <ecNumber evidence="3">1.5.99.12</ecNumber>
    </recommendedName>
</protein>
<dbReference type="InterPro" id="IPR016164">
    <property type="entry name" value="FAD-linked_Oxase-like_C"/>
</dbReference>
<comment type="similarity">
    <text evidence="2">Belongs to the oxygen-dependent FAD-linked oxidoreductase family.</text>
</comment>
<sequence>MTENMSMFFILIFSLLLSSTTTTLCQQVRNDTEAISLASTDFGHIIKEIPEAVFYPTTSNDIITLIKQANENTTPIAARGQGHSVRGQPMTQKGIVVNMTSLGDEGGRIIIVSEGSSFGPYVDVGSEQIWINVLGETLKHGLSPVSWTDYLYLSVGGTLSNAGISGQSFRFGPQISNVYELDVITGKGDFVTCSRNKAPDLFYSVLGGLGQFGIITRARIALAPAPTRVKWVRLLYNDFSAFSKDQEHLISIDGRMEKNGVDYLEGFLLMRQGPLDLSFYPEPDQLRITTLVNQTGIVYLIELAKYYDATTQNSVDKDLQLLLNRLGFVRGFAFSKDATYLEFLNRVRAEELKLRKLGLWEVPHPWMNLFVPKSRISDFDSGVFKDIFLKNKVPAGLIIIYPVNRNKWDDKMSAMTPHEDVFYAIGLLHSSTPEEWEAFDNVNKQISEFCRVAGIMVKQYIPHYETEHDWINHFGSKWGNFQLKKLQFDPKKILAPGQKIFNS</sequence>
<dbReference type="Proteomes" id="UP000237105">
    <property type="component" value="Unassembled WGS sequence"/>
</dbReference>
<dbReference type="InterPro" id="IPR015345">
    <property type="entry name" value="Cytokinin_DH_FAD/cytokin-bd"/>
</dbReference>
<comment type="caution">
    <text evidence="10">The sequence shown here is derived from an EMBL/GenBank/DDBJ whole genome shotgun (WGS) entry which is preliminary data.</text>
</comment>
<feature type="signal peptide" evidence="8">
    <location>
        <begin position="1"/>
        <end position="25"/>
    </location>
</feature>
<reference evidence="11" key="1">
    <citation type="submission" date="2016-06" db="EMBL/GenBank/DDBJ databases">
        <title>Parallel loss of symbiosis genes in relatives of nitrogen-fixing non-legume Parasponia.</title>
        <authorList>
            <person name="Van Velzen R."/>
            <person name="Holmer R."/>
            <person name="Bu F."/>
            <person name="Rutten L."/>
            <person name="Van Zeijl A."/>
            <person name="Liu W."/>
            <person name="Santuari L."/>
            <person name="Cao Q."/>
            <person name="Sharma T."/>
            <person name="Shen D."/>
            <person name="Roswanjaya Y."/>
            <person name="Wardhani T."/>
            <person name="Kalhor M.S."/>
            <person name="Jansen J."/>
            <person name="Van den Hoogen J."/>
            <person name="Gungor B."/>
            <person name="Hartog M."/>
            <person name="Hontelez J."/>
            <person name="Verver J."/>
            <person name="Yang W.-C."/>
            <person name="Schijlen E."/>
            <person name="Repin R."/>
            <person name="Schilthuizen M."/>
            <person name="Schranz E."/>
            <person name="Heidstra R."/>
            <person name="Miyata K."/>
            <person name="Fedorova E."/>
            <person name="Kohlen W."/>
            <person name="Bisseling T."/>
            <person name="Smit S."/>
            <person name="Geurts R."/>
        </authorList>
    </citation>
    <scope>NUCLEOTIDE SEQUENCE [LARGE SCALE GENOMIC DNA]</scope>
    <source>
        <strain evidence="11">cv. WU1-14</strain>
    </source>
</reference>
<dbReference type="Gene3D" id="3.30.465.10">
    <property type="match status" value="1"/>
</dbReference>
<dbReference type="GO" id="GO:0009690">
    <property type="term" value="P:cytokinin metabolic process"/>
    <property type="evidence" value="ECO:0007669"/>
    <property type="project" value="InterPro"/>
</dbReference>
<evidence type="ECO:0000256" key="3">
    <source>
        <dbReference type="ARBA" id="ARBA00011928"/>
    </source>
</evidence>
<comment type="catalytic activity">
    <reaction evidence="7">
        <text>N(6)-dimethylallyladenine + A + H2O = 3-methyl-2-butenal + adenine + AH2</text>
        <dbReference type="Rhea" id="RHEA:13625"/>
        <dbReference type="ChEBI" id="CHEBI:13193"/>
        <dbReference type="ChEBI" id="CHEBI:15377"/>
        <dbReference type="ChEBI" id="CHEBI:15825"/>
        <dbReference type="ChEBI" id="CHEBI:16708"/>
        <dbReference type="ChEBI" id="CHEBI:17499"/>
        <dbReference type="ChEBI" id="CHEBI:17660"/>
        <dbReference type="EC" id="1.5.99.12"/>
    </reaction>
</comment>
<evidence type="ECO:0000256" key="5">
    <source>
        <dbReference type="ARBA" id="ARBA00022827"/>
    </source>
</evidence>
<dbReference type="STRING" id="3476.A0A2P5BDC1"/>
<dbReference type="InterPro" id="IPR016167">
    <property type="entry name" value="FAD-bd_PCMH_sub1"/>
</dbReference>
<dbReference type="SUPFAM" id="SSF55103">
    <property type="entry name" value="FAD-linked oxidases, C-terminal domain"/>
    <property type="match status" value="1"/>
</dbReference>
<keyword evidence="6" id="KW-0560">Oxidoreductase</keyword>